<evidence type="ECO:0000313" key="3">
    <source>
        <dbReference type="Proteomes" id="UP000887458"/>
    </source>
</evidence>
<gene>
    <name evidence="2" type="ORF">DERP_013572</name>
</gene>
<accession>A0ABQ8J5M0</accession>
<dbReference type="EMBL" id="NJHN03000073">
    <property type="protein sequence ID" value="KAH9417797.1"/>
    <property type="molecule type" value="Genomic_DNA"/>
</dbReference>
<evidence type="ECO:0000313" key="2">
    <source>
        <dbReference type="EMBL" id="KAH9417797.1"/>
    </source>
</evidence>
<protein>
    <submittedName>
        <fullName evidence="2">Uncharacterized protein</fullName>
    </submittedName>
</protein>
<dbReference type="Proteomes" id="UP000887458">
    <property type="component" value="Unassembled WGS sequence"/>
</dbReference>
<proteinExistence type="predicted"/>
<keyword evidence="3" id="KW-1185">Reference proteome</keyword>
<comment type="caution">
    <text evidence="2">The sequence shown here is derived from an EMBL/GenBank/DDBJ whole genome shotgun (WGS) entry which is preliminary data.</text>
</comment>
<evidence type="ECO:0000256" key="1">
    <source>
        <dbReference type="SAM" id="MobiDB-lite"/>
    </source>
</evidence>
<organism evidence="2 3">
    <name type="scientific">Dermatophagoides pteronyssinus</name>
    <name type="common">European house dust mite</name>
    <dbReference type="NCBI Taxonomy" id="6956"/>
    <lineage>
        <taxon>Eukaryota</taxon>
        <taxon>Metazoa</taxon>
        <taxon>Ecdysozoa</taxon>
        <taxon>Arthropoda</taxon>
        <taxon>Chelicerata</taxon>
        <taxon>Arachnida</taxon>
        <taxon>Acari</taxon>
        <taxon>Acariformes</taxon>
        <taxon>Sarcoptiformes</taxon>
        <taxon>Astigmata</taxon>
        <taxon>Psoroptidia</taxon>
        <taxon>Analgoidea</taxon>
        <taxon>Pyroglyphidae</taxon>
        <taxon>Dermatophagoidinae</taxon>
        <taxon>Dermatophagoides</taxon>
    </lineage>
</organism>
<reference evidence="2 3" key="1">
    <citation type="journal article" date="2018" name="J. Allergy Clin. Immunol.">
        <title>High-quality assembly of Dermatophagoides pteronyssinus genome and transcriptome reveals a wide range of novel allergens.</title>
        <authorList>
            <person name="Liu X.Y."/>
            <person name="Yang K.Y."/>
            <person name="Wang M.Q."/>
            <person name="Kwok J.S."/>
            <person name="Zeng X."/>
            <person name="Yang Z."/>
            <person name="Xiao X.J."/>
            <person name="Lau C.P."/>
            <person name="Li Y."/>
            <person name="Huang Z.M."/>
            <person name="Ba J.G."/>
            <person name="Yim A.K."/>
            <person name="Ouyang C.Y."/>
            <person name="Ngai S.M."/>
            <person name="Chan T.F."/>
            <person name="Leung E.L."/>
            <person name="Liu L."/>
            <person name="Liu Z.G."/>
            <person name="Tsui S.K."/>
        </authorList>
    </citation>
    <scope>NUCLEOTIDE SEQUENCE [LARGE SCALE GENOMIC DNA]</scope>
    <source>
        <strain evidence="2">Derp</strain>
    </source>
</reference>
<name>A0ABQ8J5M0_DERPT</name>
<feature type="region of interest" description="Disordered" evidence="1">
    <location>
        <begin position="55"/>
        <end position="75"/>
    </location>
</feature>
<reference evidence="2 3" key="2">
    <citation type="journal article" date="2022" name="Mol. Biol. Evol.">
        <title>Comparative Genomics Reveals Insights into the Divergent Evolution of Astigmatic Mites and Household Pest Adaptations.</title>
        <authorList>
            <person name="Xiong Q."/>
            <person name="Wan A.T."/>
            <person name="Liu X."/>
            <person name="Fung C.S."/>
            <person name="Xiao X."/>
            <person name="Malainual N."/>
            <person name="Hou J."/>
            <person name="Wang L."/>
            <person name="Wang M."/>
            <person name="Yang K.Y."/>
            <person name="Cui Y."/>
            <person name="Leung E.L."/>
            <person name="Nong W."/>
            <person name="Shin S.K."/>
            <person name="Au S.W."/>
            <person name="Jeong K.Y."/>
            <person name="Chew F.T."/>
            <person name="Hui J.H."/>
            <person name="Leung T.F."/>
            <person name="Tungtrongchitr A."/>
            <person name="Zhong N."/>
            <person name="Liu Z."/>
            <person name="Tsui S.K."/>
        </authorList>
    </citation>
    <scope>NUCLEOTIDE SEQUENCE [LARGE SCALE GENOMIC DNA]</scope>
    <source>
        <strain evidence="2">Derp</strain>
    </source>
</reference>
<sequence>MNEWPVEKLDYHLWGFWLLSIFGHFSKISIKPSWNIFFLGNGMRNSITLDYVPFKGQQPDKNSGFRQPSPGGDSRRIENQFIVVICEKLQISFWNYLTKIPGI</sequence>